<name>A0ABT7BY62_9CYAN</name>
<gene>
    <name evidence="1 5" type="primary">mgsA</name>
    <name evidence="5" type="ORF">PMH09_13200</name>
</gene>
<dbReference type="NCBIfam" id="NF002033">
    <property type="entry name" value="PRK00861.1"/>
    <property type="match status" value="1"/>
</dbReference>
<comment type="caution">
    <text evidence="5">The sequence shown here is derived from an EMBL/GenBank/DDBJ whole genome shotgun (WGS) entry which is preliminary data.</text>
</comment>
<feature type="region of interest" description="Disordered" evidence="2">
    <location>
        <begin position="422"/>
        <end position="441"/>
    </location>
</feature>
<dbReference type="Proteomes" id="UP001232992">
    <property type="component" value="Unassembled WGS sequence"/>
</dbReference>
<feature type="active site" description="Proton donor/acceptor" evidence="1">
    <location>
        <position position="62"/>
    </location>
</feature>
<dbReference type="Pfam" id="PF00781">
    <property type="entry name" value="DAGK_cat"/>
    <property type="match status" value="1"/>
</dbReference>
<dbReference type="InterPro" id="IPR045540">
    <property type="entry name" value="YegS/DAGK_C"/>
</dbReference>
<evidence type="ECO:0000256" key="1">
    <source>
        <dbReference type="HAMAP-Rule" id="MF_00549"/>
    </source>
</evidence>
<dbReference type="InterPro" id="IPR011607">
    <property type="entry name" value="MGS-like_dom"/>
</dbReference>
<dbReference type="HAMAP" id="MF_00549">
    <property type="entry name" value="Methylglyoxal_synth"/>
    <property type="match status" value="1"/>
</dbReference>
<proteinExistence type="inferred from homology"/>
<evidence type="ECO:0000259" key="3">
    <source>
        <dbReference type="PROSITE" id="PS50146"/>
    </source>
</evidence>
<evidence type="ECO:0000313" key="5">
    <source>
        <dbReference type="EMBL" id="MDJ1184143.1"/>
    </source>
</evidence>
<feature type="binding site" evidence="1">
    <location>
        <position position="10"/>
    </location>
    <ligand>
        <name>substrate</name>
    </ligand>
</feature>
<dbReference type="InterPro" id="IPR001206">
    <property type="entry name" value="Diacylglycerol_kinase_cat_dom"/>
</dbReference>
<dbReference type="PROSITE" id="PS50146">
    <property type="entry name" value="DAGK"/>
    <property type="match status" value="1"/>
</dbReference>
<comment type="function">
    <text evidence="1">Catalyzes the formation of methylglyoxal from dihydroxyacetone phosphate.</text>
</comment>
<feature type="binding site" evidence="1">
    <location>
        <begin position="56"/>
        <end position="57"/>
    </location>
    <ligand>
        <name>substrate</name>
    </ligand>
</feature>
<dbReference type="Gene3D" id="2.60.200.40">
    <property type="match status" value="1"/>
</dbReference>
<keyword evidence="1 5" id="KW-0456">Lyase</keyword>
<dbReference type="NCBIfam" id="NF003559">
    <property type="entry name" value="PRK05234.1"/>
    <property type="match status" value="1"/>
</dbReference>
<evidence type="ECO:0000313" key="6">
    <source>
        <dbReference type="Proteomes" id="UP001232992"/>
    </source>
</evidence>
<dbReference type="EC" id="4.2.3.3" evidence="1"/>
<comment type="catalytic activity">
    <reaction evidence="1">
        <text>dihydroxyacetone phosphate = methylglyoxal + phosphate</text>
        <dbReference type="Rhea" id="RHEA:17937"/>
        <dbReference type="ChEBI" id="CHEBI:17158"/>
        <dbReference type="ChEBI" id="CHEBI:43474"/>
        <dbReference type="ChEBI" id="CHEBI:57642"/>
        <dbReference type="EC" id="4.2.3.3"/>
    </reaction>
</comment>
<dbReference type="PROSITE" id="PS01335">
    <property type="entry name" value="METHYLGLYOXAL_SYNTH"/>
    <property type="match status" value="1"/>
</dbReference>
<protein>
    <recommendedName>
        <fullName evidence="1">Methylglyoxal synthase</fullName>
        <shortName evidence="1">MGS</shortName>
        <ecNumber evidence="1">4.2.3.3</ecNumber>
    </recommendedName>
</protein>
<dbReference type="Gene3D" id="3.40.50.1380">
    <property type="entry name" value="Methylglyoxal synthase-like domain"/>
    <property type="match status" value="1"/>
</dbReference>
<feature type="domain" description="MGS-like" evidence="4">
    <location>
        <begin position="1"/>
        <end position="145"/>
    </location>
</feature>
<dbReference type="InterPro" id="IPR017438">
    <property type="entry name" value="ATP-NAD_kinase_N"/>
</dbReference>
<dbReference type="Pfam" id="PF19279">
    <property type="entry name" value="YegS_C"/>
    <property type="match status" value="1"/>
</dbReference>
<evidence type="ECO:0000259" key="4">
    <source>
        <dbReference type="PROSITE" id="PS51855"/>
    </source>
</evidence>
<dbReference type="GO" id="GO:0008929">
    <property type="term" value="F:methylglyoxal synthase activity"/>
    <property type="evidence" value="ECO:0007669"/>
    <property type="project" value="UniProtKB-EC"/>
</dbReference>
<dbReference type="EMBL" id="JAQOSQ010000012">
    <property type="protein sequence ID" value="MDJ1184143.1"/>
    <property type="molecule type" value="Genomic_DNA"/>
</dbReference>
<dbReference type="PROSITE" id="PS51855">
    <property type="entry name" value="MGS"/>
    <property type="match status" value="1"/>
</dbReference>
<keyword evidence="6" id="KW-1185">Reference proteome</keyword>
<dbReference type="Pfam" id="PF02142">
    <property type="entry name" value="MGS"/>
    <property type="match status" value="1"/>
</dbReference>
<dbReference type="PANTHER" id="PTHR30492">
    <property type="entry name" value="METHYLGLYOXAL SYNTHASE"/>
    <property type="match status" value="1"/>
</dbReference>
<dbReference type="PANTHER" id="PTHR30492:SF0">
    <property type="entry name" value="METHYLGLYOXAL SYNTHASE"/>
    <property type="match status" value="1"/>
</dbReference>
<organism evidence="5 6">
    <name type="scientific">Roseofilum casamattae BLCC-M143</name>
    <dbReference type="NCBI Taxonomy" id="3022442"/>
    <lineage>
        <taxon>Bacteria</taxon>
        <taxon>Bacillati</taxon>
        <taxon>Cyanobacteriota</taxon>
        <taxon>Cyanophyceae</taxon>
        <taxon>Desertifilales</taxon>
        <taxon>Desertifilaceae</taxon>
        <taxon>Roseofilum</taxon>
        <taxon>Roseofilum casamattae</taxon>
    </lineage>
</organism>
<comment type="similarity">
    <text evidence="1">Belongs to the methylglyoxal synthase family.</text>
</comment>
<dbReference type="SMART" id="SM00851">
    <property type="entry name" value="MGS"/>
    <property type="match status" value="1"/>
</dbReference>
<dbReference type="RefSeq" id="WP_283758795.1">
    <property type="nucleotide sequence ID" value="NZ_JAQOSQ010000012.1"/>
</dbReference>
<dbReference type="SUPFAM" id="SSF52335">
    <property type="entry name" value="Methylglyoxal synthase-like"/>
    <property type="match status" value="1"/>
</dbReference>
<feature type="binding site" evidence="1">
    <location>
        <position position="89"/>
    </location>
    <ligand>
        <name>substrate</name>
    </ligand>
</feature>
<dbReference type="SUPFAM" id="SSF111331">
    <property type="entry name" value="NAD kinase/diacylglycerol kinase-like"/>
    <property type="match status" value="1"/>
</dbReference>
<feature type="binding site" evidence="1">
    <location>
        <position position="14"/>
    </location>
    <ligand>
        <name>substrate</name>
    </ligand>
</feature>
<reference evidence="5 6" key="1">
    <citation type="submission" date="2023-01" db="EMBL/GenBank/DDBJ databases">
        <title>Novel diversity within Roseofilum (Cyanobacteria; Desertifilaceae) from marine benthic mats with descriptions of four novel species.</title>
        <authorList>
            <person name="Wang Y."/>
            <person name="Berthold D.E."/>
            <person name="Hu J."/>
            <person name="Lefler F.W."/>
            <person name="Laughinghouse H.D. IV."/>
        </authorList>
    </citation>
    <scope>NUCLEOTIDE SEQUENCE [LARGE SCALE GENOMIC DNA]</scope>
    <source>
        <strain evidence="5 6">BLCC-M143</strain>
    </source>
</reference>
<accession>A0ABT7BY62</accession>
<dbReference type="CDD" id="cd01422">
    <property type="entry name" value="MGS"/>
    <property type="match status" value="1"/>
</dbReference>
<sequence>MSEKIALIAHDRKKDEIVNLAQKHAKLLSCYPLIATGTTGERIESATGLAVERMLSGPLGGDAQIAAQVATGRVRMVIFLIDPLYAQPHEPDINALLRICEVYNIPLATNLSTAEAVITSLRRTRTAHLIFNPISGQGNSQQDLLLIRQMLEPYFQLTVAMTTPTESAEELAQQAIANGANMIIASGGDGTVSAVAGALMNTEIPLGVIPRGTANAFANALGISSNLTPIRSACDTIIAGMTRVVDVGLCNGKPMILLAGVGYEAGAIEKADREAKNRWGPLAYLMAGWQQVREHELFDVQLEVDGILKTFQAGAITVANAAPFTSVMAQGMGTVIPDDGLLEVVIITAATKLATVDTIIDLFGSAITKSPLRRDDTLGVRTRKVKVSTEPPQKVVLDGEIIGTTPIEVECIPNGLTVLAPPANQANNTVPSAEESEAVSR</sequence>
<dbReference type="Gene3D" id="3.40.50.10330">
    <property type="entry name" value="Probable inorganic polyphosphate/atp-NAD kinase, domain 1"/>
    <property type="match status" value="1"/>
</dbReference>
<dbReference type="InterPro" id="IPR004363">
    <property type="entry name" value="Methylgl_synth"/>
</dbReference>
<dbReference type="InterPro" id="IPR016064">
    <property type="entry name" value="NAD/diacylglycerol_kinase_sf"/>
</dbReference>
<dbReference type="NCBIfam" id="TIGR00160">
    <property type="entry name" value="MGSA"/>
    <property type="match status" value="1"/>
</dbReference>
<feature type="binding site" evidence="1">
    <location>
        <begin position="36"/>
        <end position="39"/>
    </location>
    <ligand>
        <name>substrate</name>
    </ligand>
</feature>
<feature type="domain" description="DAGKc" evidence="3">
    <location>
        <begin position="122"/>
        <end position="254"/>
    </location>
</feature>
<dbReference type="InterPro" id="IPR018148">
    <property type="entry name" value="Methylglyoxal_synth_AS"/>
</dbReference>
<dbReference type="SMART" id="SM00046">
    <property type="entry name" value="DAGKc"/>
    <property type="match status" value="1"/>
</dbReference>
<dbReference type="InterPro" id="IPR036914">
    <property type="entry name" value="MGS-like_dom_sf"/>
</dbReference>
<evidence type="ECO:0000256" key="2">
    <source>
        <dbReference type="SAM" id="MobiDB-lite"/>
    </source>
</evidence>